<keyword evidence="1" id="KW-0812">Transmembrane</keyword>
<accession>A0A1H7HGG3</accession>
<feature type="transmembrane region" description="Helical" evidence="1">
    <location>
        <begin position="9"/>
        <end position="32"/>
    </location>
</feature>
<proteinExistence type="predicted"/>
<reference evidence="3" key="1">
    <citation type="submission" date="2016-10" db="EMBL/GenBank/DDBJ databases">
        <authorList>
            <person name="Varghese N."/>
            <person name="Submissions S."/>
        </authorList>
    </citation>
    <scope>NUCLEOTIDE SEQUENCE [LARGE SCALE GENOMIC DNA]</scope>
    <source>
        <strain evidence="3">DSM 19183</strain>
    </source>
</reference>
<organism evidence="2 3">
    <name type="scientific">Alkalibacterium pelagium</name>
    <dbReference type="NCBI Taxonomy" id="426702"/>
    <lineage>
        <taxon>Bacteria</taxon>
        <taxon>Bacillati</taxon>
        <taxon>Bacillota</taxon>
        <taxon>Bacilli</taxon>
        <taxon>Lactobacillales</taxon>
        <taxon>Carnobacteriaceae</taxon>
        <taxon>Alkalibacterium</taxon>
    </lineage>
</organism>
<dbReference type="EMBL" id="FNZU01000003">
    <property type="protein sequence ID" value="SEK48020.1"/>
    <property type="molecule type" value="Genomic_DNA"/>
</dbReference>
<keyword evidence="3" id="KW-1185">Reference proteome</keyword>
<protein>
    <submittedName>
        <fullName evidence="2">Uncharacterized protein</fullName>
    </submittedName>
</protein>
<dbReference type="RefSeq" id="WP_091479107.1">
    <property type="nucleotide sequence ID" value="NZ_BJYC01000007.1"/>
</dbReference>
<name>A0A1H7HGG3_9LACT</name>
<evidence type="ECO:0000256" key="1">
    <source>
        <dbReference type="SAM" id="Phobius"/>
    </source>
</evidence>
<dbReference type="AlphaFoldDB" id="A0A1H7HGG3"/>
<dbReference type="Proteomes" id="UP000199081">
    <property type="component" value="Unassembled WGS sequence"/>
</dbReference>
<feature type="transmembrane region" description="Helical" evidence="1">
    <location>
        <begin position="95"/>
        <end position="117"/>
    </location>
</feature>
<keyword evidence="1" id="KW-1133">Transmembrane helix</keyword>
<sequence>MERKTERKLLVTTSIWHFINGLLTIFVFGMWFKTNGDVAINQMYPELVGGSSSFVDILYTVLTSYSIFIILIGVGNIYFKKRLRDNEIQRKWQGWLFVMIIFSFLSFDVIGSLLYLVTFVTYSSKNKAIQLSQNKIEQYQLVNGGLH</sequence>
<dbReference type="STRING" id="426702.SAMN04488099_10341"/>
<evidence type="ECO:0000313" key="3">
    <source>
        <dbReference type="Proteomes" id="UP000199081"/>
    </source>
</evidence>
<keyword evidence="1" id="KW-0472">Membrane</keyword>
<dbReference type="OrthoDB" id="2867367at2"/>
<evidence type="ECO:0000313" key="2">
    <source>
        <dbReference type="EMBL" id="SEK48020.1"/>
    </source>
</evidence>
<gene>
    <name evidence="2" type="ORF">SAMN04488099_10341</name>
</gene>
<feature type="transmembrane region" description="Helical" evidence="1">
    <location>
        <begin position="52"/>
        <end position="74"/>
    </location>
</feature>